<dbReference type="NCBIfam" id="TIGR00621">
    <property type="entry name" value="ssb"/>
    <property type="match status" value="1"/>
</dbReference>
<dbReference type="Pfam" id="PF00436">
    <property type="entry name" value="SSB"/>
    <property type="match status" value="1"/>
</dbReference>
<comment type="function">
    <text evidence="3">Plays an important role in DNA replication, recombination and repair. Binds to ssDNA and to an array of partner proteins to recruit them to their sites of action during DNA metabolism.</text>
</comment>
<organism evidence="6 7">
    <name type="scientific">Calidifontibacillus erzurumensis</name>
    <dbReference type="NCBI Taxonomy" id="2741433"/>
    <lineage>
        <taxon>Bacteria</taxon>
        <taxon>Bacillati</taxon>
        <taxon>Bacillota</taxon>
        <taxon>Bacilli</taxon>
        <taxon>Bacillales</taxon>
        <taxon>Bacillaceae</taxon>
        <taxon>Calidifontibacillus/Schinkia group</taxon>
        <taxon>Calidifontibacillus</taxon>
    </lineage>
</organism>
<dbReference type="GO" id="GO:0009295">
    <property type="term" value="C:nucleoid"/>
    <property type="evidence" value="ECO:0007669"/>
    <property type="project" value="TreeGrafter"/>
</dbReference>
<evidence type="ECO:0000313" key="6">
    <source>
        <dbReference type="EMBL" id="NSL52372.1"/>
    </source>
</evidence>
<comment type="caution">
    <text evidence="6">The sequence shown here is derived from an EMBL/GenBank/DDBJ whole genome shotgun (WGS) entry which is preliminary data.</text>
</comment>
<dbReference type="Gene3D" id="2.40.50.140">
    <property type="entry name" value="Nucleic acid-binding proteins"/>
    <property type="match status" value="1"/>
</dbReference>
<dbReference type="GO" id="GO:0006281">
    <property type="term" value="P:DNA repair"/>
    <property type="evidence" value="ECO:0007669"/>
    <property type="project" value="UniProtKB-UniRule"/>
</dbReference>
<dbReference type="InterPro" id="IPR011344">
    <property type="entry name" value="ssDNA-bd"/>
</dbReference>
<keyword evidence="7" id="KW-1185">Reference proteome</keyword>
<protein>
    <recommendedName>
        <fullName evidence="3 4">Single-stranded DNA-binding protein</fullName>
        <shortName evidence="3">SSB</shortName>
    </recommendedName>
</protein>
<feature type="region of interest" description="Disordered" evidence="5">
    <location>
        <begin position="103"/>
        <end position="183"/>
    </location>
</feature>
<evidence type="ECO:0000256" key="3">
    <source>
        <dbReference type="HAMAP-Rule" id="MF_00984"/>
    </source>
</evidence>
<dbReference type="HAMAP" id="MF_00984">
    <property type="entry name" value="SSB"/>
    <property type="match status" value="1"/>
</dbReference>
<dbReference type="GO" id="GO:0006260">
    <property type="term" value="P:DNA replication"/>
    <property type="evidence" value="ECO:0007669"/>
    <property type="project" value="UniProtKB-UniRule"/>
</dbReference>
<evidence type="ECO:0000313" key="7">
    <source>
        <dbReference type="Proteomes" id="UP000625804"/>
    </source>
</evidence>
<reference evidence="6" key="1">
    <citation type="submission" date="2020-06" db="EMBL/GenBank/DDBJ databases">
        <title>A novel thermopfilic bacterium from Erzurum, Turkey.</title>
        <authorList>
            <person name="Adiguzel A."/>
            <person name="Ay H."/>
            <person name="Baltaci M.O."/>
        </authorList>
    </citation>
    <scope>NUCLEOTIDE SEQUENCE</scope>
    <source>
        <strain evidence="6">P2</strain>
    </source>
</reference>
<dbReference type="AlphaFoldDB" id="A0A8J8KC87"/>
<dbReference type="PANTHER" id="PTHR10302:SF27">
    <property type="entry name" value="SINGLE-STRANDED DNA-BINDING PROTEIN"/>
    <property type="match status" value="1"/>
</dbReference>
<dbReference type="RefSeq" id="WP_173731577.1">
    <property type="nucleotide sequence ID" value="NZ_JABTTE010000015.1"/>
</dbReference>
<name>A0A8J8KC87_9BACI</name>
<comment type="subunit">
    <text evidence="3">Homotetramer.</text>
</comment>
<feature type="compositionally biased region" description="Gly residues" evidence="5">
    <location>
        <begin position="131"/>
        <end position="143"/>
    </location>
</feature>
<keyword evidence="3" id="KW-0234">DNA repair</keyword>
<keyword evidence="1 3" id="KW-0238">DNA-binding</keyword>
<evidence type="ECO:0000256" key="4">
    <source>
        <dbReference type="RuleBase" id="RU000524"/>
    </source>
</evidence>
<feature type="compositionally biased region" description="Gly residues" evidence="5">
    <location>
        <begin position="109"/>
        <end position="124"/>
    </location>
</feature>
<keyword evidence="3" id="KW-0227">DNA damage</keyword>
<dbReference type="PROSITE" id="PS50935">
    <property type="entry name" value="SSB"/>
    <property type="match status" value="1"/>
</dbReference>
<dbReference type="GO" id="GO:0003697">
    <property type="term" value="F:single-stranded DNA binding"/>
    <property type="evidence" value="ECO:0007669"/>
    <property type="project" value="UniProtKB-UniRule"/>
</dbReference>
<accession>A0A8J8KC87</accession>
<comment type="caution">
    <text evidence="3">Lacks conserved residue(s) required for the propagation of feature annotation.</text>
</comment>
<dbReference type="SUPFAM" id="SSF50249">
    <property type="entry name" value="Nucleic acid-binding proteins"/>
    <property type="match status" value="1"/>
</dbReference>
<proteinExistence type="inferred from homology"/>
<dbReference type="CDD" id="cd04496">
    <property type="entry name" value="SSB_OBF"/>
    <property type="match status" value="1"/>
</dbReference>
<evidence type="ECO:0000256" key="2">
    <source>
        <dbReference type="ARBA" id="ARBA00023172"/>
    </source>
</evidence>
<keyword evidence="2 3" id="KW-0233">DNA recombination</keyword>
<dbReference type="EMBL" id="JABTTE010000015">
    <property type="protein sequence ID" value="NSL52372.1"/>
    <property type="molecule type" value="Genomic_DNA"/>
</dbReference>
<evidence type="ECO:0000256" key="5">
    <source>
        <dbReference type="SAM" id="MobiDB-lite"/>
    </source>
</evidence>
<dbReference type="InterPro" id="IPR012340">
    <property type="entry name" value="NA-bd_OB-fold"/>
</dbReference>
<dbReference type="InterPro" id="IPR000424">
    <property type="entry name" value="Primosome_PriB/ssb"/>
</dbReference>
<feature type="short sequence motif" description="Important for interaction with partner proteins" evidence="3">
    <location>
        <begin position="178"/>
        <end position="183"/>
    </location>
</feature>
<dbReference type="FunFam" id="2.40.50.140:FF:000084">
    <property type="entry name" value="Single-stranded DNA-binding protein"/>
    <property type="match status" value="1"/>
</dbReference>
<keyword evidence="3" id="KW-0235">DNA replication</keyword>
<dbReference type="Proteomes" id="UP000625804">
    <property type="component" value="Unassembled WGS sequence"/>
</dbReference>
<dbReference type="PANTHER" id="PTHR10302">
    <property type="entry name" value="SINGLE-STRANDED DNA-BINDING PROTEIN"/>
    <property type="match status" value="1"/>
</dbReference>
<evidence type="ECO:0000256" key="1">
    <source>
        <dbReference type="ARBA" id="ARBA00023125"/>
    </source>
</evidence>
<sequence length="183" mass="19702">MLNRVVLVGRLTRDPELRYTPNGVAVAQFTLAVNRPFTNQQGEREADFINCVVWRRQAENVANYLKKGSLAGVDGRLQTRSYDGQDGRRVYVTEVVAESVQFLEPKGASQGGGSPDPYGFGGFGGPPPSGGNYGPGAGYGGQRSSGSGFNPSPNQRPNDFNIDDDPFKDDGLPIDISDDDLPF</sequence>
<dbReference type="GO" id="GO:0006310">
    <property type="term" value="P:DNA recombination"/>
    <property type="evidence" value="ECO:0007669"/>
    <property type="project" value="UniProtKB-UniRule"/>
</dbReference>
<gene>
    <name evidence="6" type="primary">ssb</name>
    <name evidence="6" type="ORF">HR057_11470</name>
</gene>